<evidence type="ECO:0000256" key="2">
    <source>
        <dbReference type="ARBA" id="ARBA00022763"/>
    </source>
</evidence>
<comment type="caution">
    <text evidence="7">The sequence shown here is derived from an EMBL/GenBank/DDBJ whole genome shotgun (WGS) entry which is preliminary data.</text>
</comment>
<feature type="region of interest" description="Disordered" evidence="5">
    <location>
        <begin position="480"/>
        <end position="546"/>
    </location>
</feature>
<gene>
    <name evidence="7" type="ORF">JMJ35_009315</name>
</gene>
<name>A0AA39QTQ0_9LECA</name>
<feature type="compositionally biased region" description="Polar residues" evidence="5">
    <location>
        <begin position="689"/>
        <end position="709"/>
    </location>
</feature>
<feature type="compositionally biased region" description="Basic and acidic residues" evidence="5">
    <location>
        <begin position="249"/>
        <end position="268"/>
    </location>
</feature>
<organism evidence="7 8">
    <name type="scientific">Cladonia borealis</name>
    <dbReference type="NCBI Taxonomy" id="184061"/>
    <lineage>
        <taxon>Eukaryota</taxon>
        <taxon>Fungi</taxon>
        <taxon>Dikarya</taxon>
        <taxon>Ascomycota</taxon>
        <taxon>Pezizomycotina</taxon>
        <taxon>Lecanoromycetes</taxon>
        <taxon>OSLEUM clade</taxon>
        <taxon>Lecanoromycetidae</taxon>
        <taxon>Lecanorales</taxon>
        <taxon>Lecanorineae</taxon>
        <taxon>Cladoniaceae</taxon>
        <taxon>Cladonia</taxon>
    </lineage>
</organism>
<keyword evidence="8" id="KW-1185">Reference proteome</keyword>
<evidence type="ECO:0000256" key="3">
    <source>
        <dbReference type="ARBA" id="ARBA00023242"/>
    </source>
</evidence>
<accession>A0AA39QTQ0</accession>
<evidence type="ECO:0000256" key="5">
    <source>
        <dbReference type="SAM" id="MobiDB-lite"/>
    </source>
</evidence>
<protein>
    <recommendedName>
        <fullName evidence="6">DNA endonuclease activator Ctp1 C-terminal domain-containing protein</fullName>
    </recommendedName>
</protein>
<evidence type="ECO:0000256" key="4">
    <source>
        <dbReference type="SAM" id="Coils"/>
    </source>
</evidence>
<dbReference type="InterPro" id="IPR013882">
    <property type="entry name" value="Ctp1_C"/>
</dbReference>
<feature type="region of interest" description="Disordered" evidence="5">
    <location>
        <begin position="168"/>
        <end position="383"/>
    </location>
</feature>
<dbReference type="Proteomes" id="UP001166286">
    <property type="component" value="Unassembled WGS sequence"/>
</dbReference>
<proteinExistence type="predicted"/>
<dbReference type="AlphaFoldDB" id="A0AA39QTQ0"/>
<feature type="compositionally biased region" description="Polar residues" evidence="5">
    <location>
        <begin position="494"/>
        <end position="515"/>
    </location>
</feature>
<feature type="compositionally biased region" description="Basic and acidic residues" evidence="5">
    <location>
        <begin position="480"/>
        <end position="492"/>
    </location>
</feature>
<feature type="compositionally biased region" description="Basic and acidic residues" evidence="5">
    <location>
        <begin position="326"/>
        <end position="337"/>
    </location>
</feature>
<dbReference type="Pfam" id="PF08573">
    <property type="entry name" value="SAE2"/>
    <property type="match status" value="1"/>
</dbReference>
<feature type="compositionally biased region" description="Basic and acidic residues" evidence="5">
    <location>
        <begin position="610"/>
        <end position="627"/>
    </location>
</feature>
<dbReference type="GO" id="GO:0006281">
    <property type="term" value="P:DNA repair"/>
    <property type="evidence" value="ECO:0007669"/>
    <property type="project" value="InterPro"/>
</dbReference>
<feature type="compositionally biased region" description="Basic and acidic residues" evidence="5">
    <location>
        <begin position="289"/>
        <end position="299"/>
    </location>
</feature>
<feature type="domain" description="DNA endonuclease activator Ctp1 C-terminal" evidence="6">
    <location>
        <begin position="760"/>
        <end position="879"/>
    </location>
</feature>
<evidence type="ECO:0000256" key="1">
    <source>
        <dbReference type="ARBA" id="ARBA00004123"/>
    </source>
</evidence>
<keyword evidence="3" id="KW-0539">Nucleus</keyword>
<keyword evidence="4" id="KW-0175">Coiled coil</keyword>
<dbReference type="EMBL" id="JAFEKC020000021">
    <property type="protein sequence ID" value="KAK0508231.1"/>
    <property type="molecule type" value="Genomic_DNA"/>
</dbReference>
<comment type="subcellular location">
    <subcellularLocation>
        <location evidence="1">Nucleus</location>
    </subcellularLocation>
</comment>
<evidence type="ECO:0000313" key="8">
    <source>
        <dbReference type="Proteomes" id="UP001166286"/>
    </source>
</evidence>
<feature type="region of interest" description="Disordered" evidence="5">
    <location>
        <begin position="576"/>
        <end position="709"/>
    </location>
</feature>
<reference evidence="7" key="1">
    <citation type="submission" date="2023-03" db="EMBL/GenBank/DDBJ databases">
        <title>Complete genome of Cladonia borealis.</title>
        <authorList>
            <person name="Park H."/>
        </authorList>
    </citation>
    <scope>NUCLEOTIDE SEQUENCE</scope>
    <source>
        <strain evidence="7">ANT050790</strain>
    </source>
</reference>
<evidence type="ECO:0000259" key="6">
    <source>
        <dbReference type="Pfam" id="PF08573"/>
    </source>
</evidence>
<evidence type="ECO:0000313" key="7">
    <source>
        <dbReference type="EMBL" id="KAK0508231.1"/>
    </source>
</evidence>
<keyword evidence="2" id="KW-0227">DNA damage</keyword>
<feature type="coiled-coil region" evidence="4">
    <location>
        <begin position="38"/>
        <end position="65"/>
    </location>
</feature>
<dbReference type="GO" id="GO:0005634">
    <property type="term" value="C:nucleus"/>
    <property type="evidence" value="ECO:0007669"/>
    <property type="project" value="UniProtKB-SubCell"/>
</dbReference>
<feature type="compositionally biased region" description="Polar residues" evidence="5">
    <location>
        <begin position="207"/>
        <end position="231"/>
    </location>
</feature>
<sequence length="914" mass="102337">MDSFDAQKARVRHVVDRELATLEQLYTNALSSKISECNDAHAKERRRYTEKIETLREKAATAEGLAAENIALKAELHSTNAQCTTRPVVDLEDGLEQPEGRRAAPLCGLEGSTVSIEEYDNLKQELVESNRDYEKLLFAHSILRSKIQKHKDTIRQWRAYVNEWVLRHPERKPKPPSQNDPEPAQSMDPHGHSALSPPTPPAMPEGTTPSVNSLSRSTSPQQQGCRTSKYTRNGLENLLVPQSRAFKASTDETRATQTVLKHDPHVESDDLTQSSGESEEASESLGKLRSQDWRLDEKTLPPPPTTQDASSPIIVSERSIKRKRLTRDTGEGIDNHGRGRNSSNAPKSPRVKDEITSSSPLPIDPLCRLREPNDSIDLDDVGDQLTTPRKRQRMELQQLKSSIMALPAVVEKEETLFDTAEGFGPIETRLVEIEDEDDYQASHENVSFARESAMDDRIIRDHENDQGPIRKAEKKALLRAHNDRVVGRRESAEGSPSGSTLSGANSRNLTENVCTPGSPSLRGLPPPASDGRTRLLTPQGLQENEQREAEIANTIILRPTDTNTHILPRTSDGLATYRQLCPPSRRDRGAAAVPALAEDGEDPGISSKRNRPDQGTKKEPKASDAHHRLGALLSEHPTSKAVPPLPLPKERDTPKAATFSKTPLSRMEQQHRAPATPATLPSKKRTPLATMTSMNPPMTEGSKSSSAQNKMPFVKPMFRKPSTSENPPDVLPEQEPLRARPLHRLRLEDFKLNPTHSDFAYHDSIRKHDEKKALSGCTKPHCPRCKDLRKFVESSGYANLSLQNNNHNDKIDDDEKLILDSLGGDTQRAKNLSEKERKEILNEARLRQFADRFGKHRTLFGRAKSPVGFWDVGFPSTQEEERNREKARGRGREMVEERYWEAMRKGGMWVFADD</sequence>